<evidence type="ECO:0000256" key="2">
    <source>
        <dbReference type="PROSITE-ProRule" id="PRU00335"/>
    </source>
</evidence>
<dbReference type="InterPro" id="IPR001647">
    <property type="entry name" value="HTH_TetR"/>
</dbReference>
<dbReference type="Gene3D" id="1.10.357.10">
    <property type="entry name" value="Tetracycline Repressor, domain 2"/>
    <property type="match status" value="1"/>
</dbReference>
<dbReference type="InterPro" id="IPR050624">
    <property type="entry name" value="HTH-type_Tx_Regulator"/>
</dbReference>
<protein>
    <submittedName>
        <fullName evidence="4">TetR/AcrR family transcriptional regulator</fullName>
    </submittedName>
</protein>
<evidence type="ECO:0000313" key="5">
    <source>
        <dbReference type="Proteomes" id="UP001597104"/>
    </source>
</evidence>
<reference evidence="5" key="1">
    <citation type="journal article" date="2019" name="Int. J. Syst. Evol. Microbiol.">
        <title>The Global Catalogue of Microorganisms (GCM) 10K type strain sequencing project: providing services to taxonomists for standard genome sequencing and annotation.</title>
        <authorList>
            <consortium name="The Broad Institute Genomics Platform"/>
            <consortium name="The Broad Institute Genome Sequencing Center for Infectious Disease"/>
            <person name="Wu L."/>
            <person name="Ma J."/>
        </authorList>
    </citation>
    <scope>NUCLEOTIDE SEQUENCE [LARGE SCALE GENOMIC DNA]</scope>
    <source>
        <strain evidence="5">CCM 8925</strain>
    </source>
</reference>
<name>A0ABW3ECE8_9LACO</name>
<feature type="domain" description="HTH tetR-type" evidence="3">
    <location>
        <begin position="6"/>
        <end position="66"/>
    </location>
</feature>
<dbReference type="InterPro" id="IPR009057">
    <property type="entry name" value="Homeodomain-like_sf"/>
</dbReference>
<evidence type="ECO:0000313" key="4">
    <source>
        <dbReference type="EMBL" id="MFD0897396.1"/>
    </source>
</evidence>
<dbReference type="PANTHER" id="PTHR43479:SF7">
    <property type="entry name" value="TETR-FAMILY TRANSCRIPTIONAL REGULATOR"/>
    <property type="match status" value="1"/>
</dbReference>
<sequence>MDNSNRNAKNDFVDAFVKLYQEFPVNKITVSRIVSTAGYNRSTFYTHFNDIYSLYGYLEDWLVIQIQPAVLNSMLTSGNSDRFLENFNKIDQKLLPYLLVVIQQPYGGHFVEQLREKAETTLIERLGQPNNELTFSYALDYHIAAVFRLVGRWIQNPDEMSKKDFTNLMRQLLTKGTFQVLSEEF</sequence>
<gene>
    <name evidence="4" type="ORF">ACFQZ7_06540</name>
</gene>
<dbReference type="PROSITE" id="PS50977">
    <property type="entry name" value="HTH_TETR_2"/>
    <property type="match status" value="1"/>
</dbReference>
<comment type="caution">
    <text evidence="4">The sequence shown here is derived from an EMBL/GenBank/DDBJ whole genome shotgun (WGS) entry which is preliminary data.</text>
</comment>
<proteinExistence type="predicted"/>
<dbReference type="PANTHER" id="PTHR43479">
    <property type="entry name" value="ACREF/ENVCD OPERON REPRESSOR-RELATED"/>
    <property type="match status" value="1"/>
</dbReference>
<organism evidence="4 5">
    <name type="scientific">Loigolactobacillus binensis</name>
    <dbReference type="NCBI Taxonomy" id="2559922"/>
    <lineage>
        <taxon>Bacteria</taxon>
        <taxon>Bacillati</taxon>
        <taxon>Bacillota</taxon>
        <taxon>Bacilli</taxon>
        <taxon>Lactobacillales</taxon>
        <taxon>Lactobacillaceae</taxon>
        <taxon>Loigolactobacillus</taxon>
    </lineage>
</organism>
<dbReference type="EMBL" id="JBHTIO010000032">
    <property type="protein sequence ID" value="MFD0897396.1"/>
    <property type="molecule type" value="Genomic_DNA"/>
</dbReference>
<evidence type="ECO:0000259" key="3">
    <source>
        <dbReference type="PROSITE" id="PS50977"/>
    </source>
</evidence>
<feature type="DNA-binding region" description="H-T-H motif" evidence="2">
    <location>
        <begin position="29"/>
        <end position="48"/>
    </location>
</feature>
<accession>A0ABW3ECE8</accession>
<dbReference type="Proteomes" id="UP001597104">
    <property type="component" value="Unassembled WGS sequence"/>
</dbReference>
<keyword evidence="5" id="KW-1185">Reference proteome</keyword>
<keyword evidence="1 2" id="KW-0238">DNA-binding</keyword>
<dbReference type="RefSeq" id="WP_137637254.1">
    <property type="nucleotide sequence ID" value="NZ_BJDN01000006.1"/>
</dbReference>
<dbReference type="SUPFAM" id="SSF46689">
    <property type="entry name" value="Homeodomain-like"/>
    <property type="match status" value="1"/>
</dbReference>
<evidence type="ECO:0000256" key="1">
    <source>
        <dbReference type="ARBA" id="ARBA00023125"/>
    </source>
</evidence>